<keyword evidence="4" id="KW-0274">FAD</keyword>
<feature type="domain" description="FAD-binding PCMH-type" evidence="6">
    <location>
        <begin position="48"/>
        <end position="217"/>
    </location>
</feature>
<dbReference type="InterPro" id="IPR016166">
    <property type="entry name" value="FAD-bd_PCMH"/>
</dbReference>
<dbReference type="GO" id="GO:0071949">
    <property type="term" value="F:FAD binding"/>
    <property type="evidence" value="ECO:0007669"/>
    <property type="project" value="InterPro"/>
</dbReference>
<dbReference type="InterPro" id="IPR006094">
    <property type="entry name" value="Oxid_FAD_bind_N"/>
</dbReference>
<keyword evidence="5" id="KW-0560">Oxidoreductase</keyword>
<dbReference type="InterPro" id="IPR050416">
    <property type="entry name" value="FAD-linked_Oxidoreductase"/>
</dbReference>
<evidence type="ECO:0000256" key="5">
    <source>
        <dbReference type="ARBA" id="ARBA00023002"/>
    </source>
</evidence>
<comment type="caution">
    <text evidence="7">The sequence shown here is derived from an EMBL/GenBank/DDBJ whole genome shotgun (WGS) entry which is preliminary data.</text>
</comment>
<evidence type="ECO:0000256" key="3">
    <source>
        <dbReference type="ARBA" id="ARBA00022630"/>
    </source>
</evidence>
<evidence type="ECO:0000256" key="1">
    <source>
        <dbReference type="ARBA" id="ARBA00001974"/>
    </source>
</evidence>
<dbReference type="InterPro" id="IPR036318">
    <property type="entry name" value="FAD-bd_PCMH-like_sf"/>
</dbReference>
<evidence type="ECO:0000313" key="8">
    <source>
        <dbReference type="Proteomes" id="UP001489004"/>
    </source>
</evidence>
<dbReference type="InterPro" id="IPR006093">
    <property type="entry name" value="Oxy_OxRdtase_FAD_BS"/>
</dbReference>
<dbReference type="InterPro" id="IPR016167">
    <property type="entry name" value="FAD-bd_PCMH_sub1"/>
</dbReference>
<evidence type="ECO:0000259" key="6">
    <source>
        <dbReference type="PROSITE" id="PS51387"/>
    </source>
</evidence>
<accession>A0AAW1PZJ9</accession>
<evidence type="ECO:0000256" key="2">
    <source>
        <dbReference type="ARBA" id="ARBA00005466"/>
    </source>
</evidence>
<name>A0AAW1PZJ9_9CHLO</name>
<comment type="similarity">
    <text evidence="2">Belongs to the oxygen-dependent FAD-linked oxidoreductase family.</text>
</comment>
<dbReference type="SUPFAM" id="SSF56176">
    <property type="entry name" value="FAD-binding/transporter-associated domain-like"/>
    <property type="match status" value="1"/>
</dbReference>
<evidence type="ECO:0000256" key="4">
    <source>
        <dbReference type="ARBA" id="ARBA00022827"/>
    </source>
</evidence>
<sequence>MDLPNGSASMQDGLQELGRIFRGTISLPGQASFDVASMLWSKSATKPPTDQPAVVFTVRGTADVAAALKFAQDYKLEVAVKSGGHCPRNSCWPDGGAVIDLSLMRSVYVDPIACTAVADGGCLLDDIDNETRLHNLMVPLGHAPVTGMGLAVNGGFGVASKVYGATCDHIVAIQLVTASGKVVTADADHHPDLFWALRGAGSAFGVITKLTFRLNPIPATFYGGAFLWADDPQHNNFRTIARFVRDHVIPNPLLSLQVIRASPPDRGPILLSMVMYFGDDPVEEKAAVLQPMRDLAPLHDTVGKETYAEVQTTLMPMFGPAPPHYEYATLTMFSLDQVTDELIDTVTSELIDQAPLDKLPMTMFLFDSLSGEALKRSTSPVGVSQADAFVGVIVGWLEAEHNAAGVAFGQHCKQVLARCHGTADAYSNMLPNDNGSDAALAKRVGAEANLKRLRELKQQWDPTRVFVNTPFRQL</sequence>
<dbReference type="EMBL" id="JALJOR010000006">
    <property type="protein sequence ID" value="KAK9815373.1"/>
    <property type="molecule type" value="Genomic_DNA"/>
</dbReference>
<protein>
    <recommendedName>
        <fullName evidence="6">FAD-binding PCMH-type domain-containing protein</fullName>
    </recommendedName>
</protein>
<dbReference type="InterPro" id="IPR012951">
    <property type="entry name" value="BBE"/>
</dbReference>
<keyword evidence="8" id="KW-1185">Reference proteome</keyword>
<proteinExistence type="inferred from homology"/>
<dbReference type="PANTHER" id="PTHR42973">
    <property type="entry name" value="BINDING OXIDOREDUCTASE, PUTATIVE (AFU_ORTHOLOGUE AFUA_1G17690)-RELATED"/>
    <property type="match status" value="1"/>
</dbReference>
<dbReference type="AlphaFoldDB" id="A0AAW1PZJ9"/>
<dbReference type="GO" id="GO:0016491">
    <property type="term" value="F:oxidoreductase activity"/>
    <property type="evidence" value="ECO:0007669"/>
    <property type="project" value="UniProtKB-KW"/>
</dbReference>
<dbReference type="PROSITE" id="PS51387">
    <property type="entry name" value="FAD_PCMH"/>
    <property type="match status" value="1"/>
</dbReference>
<comment type="cofactor">
    <cofactor evidence="1">
        <name>FAD</name>
        <dbReference type="ChEBI" id="CHEBI:57692"/>
    </cofactor>
</comment>
<reference evidence="7 8" key="1">
    <citation type="journal article" date="2024" name="Nat. Commun.">
        <title>Phylogenomics reveals the evolutionary origins of lichenization in chlorophyte algae.</title>
        <authorList>
            <person name="Puginier C."/>
            <person name="Libourel C."/>
            <person name="Otte J."/>
            <person name="Skaloud P."/>
            <person name="Haon M."/>
            <person name="Grisel S."/>
            <person name="Petersen M."/>
            <person name="Berrin J.G."/>
            <person name="Delaux P.M."/>
            <person name="Dal Grande F."/>
            <person name="Keller J."/>
        </authorList>
    </citation>
    <scope>NUCLEOTIDE SEQUENCE [LARGE SCALE GENOMIC DNA]</scope>
    <source>
        <strain evidence="7 8">SAG 2043</strain>
    </source>
</reference>
<dbReference type="Gene3D" id="3.30.43.10">
    <property type="entry name" value="Uridine Diphospho-n-acetylenolpyruvylglucosamine Reductase, domain 2"/>
    <property type="match status" value="1"/>
</dbReference>
<dbReference type="PANTHER" id="PTHR42973:SF39">
    <property type="entry name" value="FAD-BINDING PCMH-TYPE DOMAIN-CONTAINING PROTEIN"/>
    <property type="match status" value="1"/>
</dbReference>
<dbReference type="Gene3D" id="3.30.465.10">
    <property type="match status" value="1"/>
</dbReference>
<dbReference type="Proteomes" id="UP001489004">
    <property type="component" value="Unassembled WGS sequence"/>
</dbReference>
<keyword evidence="3" id="KW-0285">Flavoprotein</keyword>
<evidence type="ECO:0000313" key="7">
    <source>
        <dbReference type="EMBL" id="KAK9815373.1"/>
    </source>
</evidence>
<dbReference type="Pfam" id="PF08031">
    <property type="entry name" value="BBE"/>
    <property type="match status" value="1"/>
</dbReference>
<dbReference type="PROSITE" id="PS00862">
    <property type="entry name" value="OX2_COVAL_FAD"/>
    <property type="match status" value="1"/>
</dbReference>
<organism evidence="7 8">
    <name type="scientific">[Myrmecia] bisecta</name>
    <dbReference type="NCBI Taxonomy" id="41462"/>
    <lineage>
        <taxon>Eukaryota</taxon>
        <taxon>Viridiplantae</taxon>
        <taxon>Chlorophyta</taxon>
        <taxon>core chlorophytes</taxon>
        <taxon>Trebouxiophyceae</taxon>
        <taxon>Trebouxiales</taxon>
        <taxon>Trebouxiaceae</taxon>
        <taxon>Myrmecia</taxon>
    </lineage>
</organism>
<dbReference type="InterPro" id="IPR016169">
    <property type="entry name" value="FAD-bd_PCMH_sub2"/>
</dbReference>
<gene>
    <name evidence="7" type="ORF">WJX72_002398</name>
</gene>
<dbReference type="Pfam" id="PF01565">
    <property type="entry name" value="FAD_binding_4"/>
    <property type="match status" value="1"/>
</dbReference>
<dbReference type="Gene3D" id="3.40.462.20">
    <property type="match status" value="1"/>
</dbReference>